<organism evidence="2 4">
    <name type="scientific">Vagococcus xieshaowenii</name>
    <dbReference type="NCBI Taxonomy" id="2562451"/>
    <lineage>
        <taxon>Bacteria</taxon>
        <taxon>Bacillati</taxon>
        <taxon>Bacillota</taxon>
        <taxon>Bacilli</taxon>
        <taxon>Lactobacillales</taxon>
        <taxon>Enterococcaceae</taxon>
        <taxon>Vagococcus</taxon>
    </lineage>
</organism>
<gene>
    <name evidence="2" type="ORF">E4031_04770</name>
    <name evidence="1" type="ORF">E4Z98_02590</name>
</gene>
<dbReference type="AlphaFoldDB" id="A0AAJ5JLY0"/>
<dbReference type="EMBL" id="SRHU01000018">
    <property type="protein sequence ID" value="TFZ41909.1"/>
    <property type="molecule type" value="Genomic_DNA"/>
</dbReference>
<evidence type="ECO:0000313" key="2">
    <source>
        <dbReference type="EMBL" id="TFZ41909.1"/>
    </source>
</evidence>
<dbReference type="RefSeq" id="WP_135254297.1">
    <property type="nucleotide sequence ID" value="NZ_CP038865.1"/>
</dbReference>
<protein>
    <recommendedName>
        <fullName evidence="5">Phage protein</fullName>
    </recommendedName>
</protein>
<evidence type="ECO:0000313" key="3">
    <source>
        <dbReference type="Proteomes" id="UP000296883"/>
    </source>
</evidence>
<dbReference type="EMBL" id="CP038865">
    <property type="protein sequence ID" value="QCA28255.1"/>
    <property type="molecule type" value="Genomic_DNA"/>
</dbReference>
<proteinExistence type="predicted"/>
<evidence type="ECO:0000313" key="1">
    <source>
        <dbReference type="EMBL" id="QCA28255.1"/>
    </source>
</evidence>
<dbReference type="Proteomes" id="UP000296883">
    <property type="component" value="Chromosome"/>
</dbReference>
<reference evidence="1 3" key="2">
    <citation type="journal article" date="2020" name="Int. J. Syst. Evol. Microbiol.">
        <title>Vagococcus xieshaowenii sp. nov., isolated from snow finch (Montifringilla taczanowskii) cloacal content.</title>
        <authorList>
            <person name="Ge Y."/>
            <person name="Yang J."/>
            <person name="Lai X.H."/>
            <person name="Zhang G."/>
            <person name="Jin D."/>
            <person name="Lu S."/>
            <person name="Wang B."/>
            <person name="Huang Y."/>
            <person name="Huang Y."/>
            <person name="Ren Z."/>
            <person name="Zhang X."/>
            <person name="Xu J."/>
        </authorList>
    </citation>
    <scope>NUCLEOTIDE SEQUENCE [LARGE SCALE GENOMIC DNA]</scope>
    <source>
        <strain evidence="1">Personal::cf-49</strain>
        <strain evidence="3">personal::cf-49</strain>
    </source>
</reference>
<evidence type="ECO:0000313" key="4">
    <source>
        <dbReference type="Proteomes" id="UP000297725"/>
    </source>
</evidence>
<keyword evidence="3" id="KW-1185">Reference proteome</keyword>
<dbReference type="Proteomes" id="UP000297725">
    <property type="component" value="Unassembled WGS sequence"/>
</dbReference>
<name>A0AAJ5JLY0_9ENTE</name>
<accession>A0AAJ5JLY0</accession>
<sequence length="79" mass="8889">MSKKTRFKLNYKGVGQLMKSAEMQSVLEEKAKAIKNRCGEGYEQDVFVGKTRANAMVSAKSYKAKKDNSKNNTILKALR</sequence>
<reference evidence="2 4" key="1">
    <citation type="submission" date="2019-03" db="EMBL/GenBank/DDBJ databases">
        <title>Vagococcus sp. was isolated fron gut of Carduelis flavirostris.</title>
        <authorList>
            <person name="Ge Y."/>
        </authorList>
    </citation>
    <scope>NUCLEOTIDE SEQUENCE [LARGE SCALE GENOMIC DNA]</scope>
    <source>
        <strain evidence="2 4">CF-210</strain>
    </source>
</reference>
<evidence type="ECO:0008006" key="5">
    <source>
        <dbReference type="Google" id="ProtNLM"/>
    </source>
</evidence>